<feature type="domain" description="IcmF-related" evidence="3">
    <location>
        <begin position="511"/>
        <end position="808"/>
    </location>
</feature>
<accession>A0AA37SC61</accession>
<evidence type="ECO:0000313" key="7">
    <source>
        <dbReference type="Proteomes" id="UP001161389"/>
    </source>
</evidence>
<dbReference type="InterPro" id="IPR010623">
    <property type="entry name" value="IcmF_C"/>
</dbReference>
<sequence>MSLKGIVKRSGAILSSRWVVTTLGLVALAILLWFGGPLIAIAGSEPLASPVVRLLIILLIAIGWGVSNYLSINRKKMQNKEAVNSLLNGDEDQQQDAVAQRDIEILRKRMQQALEILKSSKFSKGRDVNQLPWYMLIGPPGSGKTTALHNSGLEFPLKESMGVDSIEGIGGTRQCDWWFTNKAVLIDTAGRYTTQDSHVAQDSQAWQGFLGLLRKYRPQRPINGVLMFVSMADLLTQTKTERNIHARAIKQRVQELQNQLGMMFPVYVVFTKADLIAGFSEFFDDLSKEEMEQVWGMTFETLAEDPEKGVVSNFNKEFHSIVQRLNQRMNSRLQFEHDLERRTLIYEFPKQLRLLQSAADDFLKEIFSPNAFEQSPMLRGVYIASATQEGVPIDRVMTQIGSGFGLSEPALRRQTGEGKGYFIKRLLEDVVFPEQSLASVNQFHEKKHRWIRQGTLALASAASLILLALWFSSYQWNKELTDSSAEAIALYKDVTGGELTSDNDIVSMTTALTILRDMPAGFSNAIPEDGPKNMGLYQGEKLGQPASAAYSRALNSHLTSYLVNALQTEMVVNSDHRDYLYETLKSYLMLFMPEHFDGPQVRSWFALYFERKLPGDINKEIRDELSQHLDNLLQQGIRAQIDHQTVADARQLLMATPLAERAYQRLRSEFIQSHIPDFRLNDVLGSDSMGVIRRKSGVPLHEGIPGLYTYKGFHGIFLVENSRIIKRLMEDSWVYGDDLDFINGEVVSSLEKQVQEKYIRDYVYAWQDFLSDIEVRPITSVDQGLYITKILAGPEQPIQSIINAAQTNLHLTKLPLSENAKAAADLAGNAADVALSQKKSRLSRLLPDEIPSVEIELPGKEVENVFKDYLKVAPAQLDQISASMRKLYLYIEQLSVPGAMPSEAYVHQLNSKKGDELKIELRRLKKDLPDPISEWLSDLSRQTTQIFAQGTKEHINEAWETIVVSEYLRALKGRYPLNKNSSKDVKLKDFEKFFGYGGTMDKFFNDYLARFVNTRKSPWTFKRNVGLSSDALDIFQRAEKIRKAFFEPGSRTLKIEFGLKPVFLDRNISHFMFEVDGQELSYRHGPTRTKQFVWPGERELLQTRMIFTPPNGGLPVNTTFDGAWSWFRLLDDAAKARPKTKKDKVLHLAAQGNNARIELLPNSALSPFWNRDLEKFRCPMVL</sequence>
<feature type="transmembrane region" description="Helical" evidence="1">
    <location>
        <begin position="456"/>
        <end position="476"/>
    </location>
</feature>
<dbReference type="NCBIfam" id="TIGR03348">
    <property type="entry name" value="VI_IcmF"/>
    <property type="match status" value="1"/>
</dbReference>
<dbReference type="RefSeq" id="WP_284381599.1">
    <property type="nucleotide sequence ID" value="NZ_BSNM01000014.1"/>
</dbReference>
<evidence type="ECO:0000313" key="6">
    <source>
        <dbReference type="EMBL" id="GLQ31848.1"/>
    </source>
</evidence>
<reference evidence="6" key="1">
    <citation type="journal article" date="2014" name="Int. J. Syst. Evol. Microbiol.">
        <title>Complete genome sequence of Corynebacterium casei LMG S-19264T (=DSM 44701T), isolated from a smear-ripened cheese.</title>
        <authorList>
            <consortium name="US DOE Joint Genome Institute (JGI-PGF)"/>
            <person name="Walter F."/>
            <person name="Albersmeier A."/>
            <person name="Kalinowski J."/>
            <person name="Ruckert C."/>
        </authorList>
    </citation>
    <scope>NUCLEOTIDE SEQUENCE</scope>
    <source>
        <strain evidence="6">NBRC 110071</strain>
    </source>
</reference>
<feature type="transmembrane region" description="Helical" evidence="1">
    <location>
        <begin position="18"/>
        <end position="39"/>
    </location>
</feature>
<reference evidence="6" key="2">
    <citation type="submission" date="2023-01" db="EMBL/GenBank/DDBJ databases">
        <title>Draft genome sequence of Litoribrevibacter albus strain NBRC 110071.</title>
        <authorList>
            <person name="Sun Q."/>
            <person name="Mori K."/>
        </authorList>
    </citation>
    <scope>NUCLEOTIDE SEQUENCE</scope>
    <source>
        <strain evidence="6">NBRC 110071</strain>
    </source>
</reference>
<dbReference type="InterPro" id="IPR027417">
    <property type="entry name" value="P-loop_NTPase"/>
</dbReference>
<dbReference type="Proteomes" id="UP001161389">
    <property type="component" value="Unassembled WGS sequence"/>
</dbReference>
<dbReference type="SUPFAM" id="SSF52540">
    <property type="entry name" value="P-loop containing nucleoside triphosphate hydrolases"/>
    <property type="match status" value="1"/>
</dbReference>
<dbReference type="InterPro" id="IPR017731">
    <property type="entry name" value="TssM1-like"/>
</dbReference>
<dbReference type="Pfam" id="PF06744">
    <property type="entry name" value="IcmF_C"/>
    <property type="match status" value="1"/>
</dbReference>
<dbReference type="Pfam" id="PF06761">
    <property type="entry name" value="IcmF-related"/>
    <property type="match status" value="1"/>
</dbReference>
<dbReference type="PANTHER" id="PTHR36153:SF1">
    <property type="entry name" value="TYPE VI SECRETION SYSTEM COMPONENT TSSM1"/>
    <property type="match status" value="1"/>
</dbReference>
<keyword evidence="1" id="KW-0472">Membrane</keyword>
<name>A0AA37SC61_9GAMM</name>
<dbReference type="AlphaFoldDB" id="A0AA37SC61"/>
<evidence type="ECO:0000259" key="5">
    <source>
        <dbReference type="Pfam" id="PF21070"/>
    </source>
</evidence>
<feature type="domain" description="Type VI secretion system IcmF C-terminal" evidence="2">
    <location>
        <begin position="1057"/>
        <end position="1160"/>
    </location>
</feature>
<dbReference type="InterPro" id="IPR009612">
    <property type="entry name" value="IcmF-rel"/>
</dbReference>
<dbReference type="EMBL" id="BSNM01000014">
    <property type="protein sequence ID" value="GLQ31848.1"/>
    <property type="molecule type" value="Genomic_DNA"/>
</dbReference>
<keyword evidence="7" id="KW-1185">Reference proteome</keyword>
<evidence type="ECO:0000259" key="4">
    <source>
        <dbReference type="Pfam" id="PF14331"/>
    </source>
</evidence>
<feature type="transmembrane region" description="Helical" evidence="1">
    <location>
        <begin position="51"/>
        <end position="70"/>
    </location>
</feature>
<evidence type="ECO:0000256" key="1">
    <source>
        <dbReference type="SAM" id="Phobius"/>
    </source>
</evidence>
<organism evidence="6 7">
    <name type="scientific">Litoribrevibacter albus</name>
    <dbReference type="NCBI Taxonomy" id="1473156"/>
    <lineage>
        <taxon>Bacteria</taxon>
        <taxon>Pseudomonadati</taxon>
        <taxon>Pseudomonadota</taxon>
        <taxon>Gammaproteobacteria</taxon>
        <taxon>Oceanospirillales</taxon>
        <taxon>Oceanospirillaceae</taxon>
        <taxon>Litoribrevibacter</taxon>
    </lineage>
</organism>
<feature type="domain" description="Type VI secretion system component TssM1 N-terminal" evidence="4">
    <location>
        <begin position="201"/>
        <end position="458"/>
    </location>
</feature>
<keyword evidence="1" id="KW-1133">Transmembrane helix</keyword>
<keyword evidence="1" id="KW-0812">Transmembrane</keyword>
<dbReference type="InterPro" id="IPR025743">
    <property type="entry name" value="TssM1_N"/>
</dbReference>
<comment type="caution">
    <text evidence="6">The sequence shown here is derived from an EMBL/GenBank/DDBJ whole genome shotgun (WGS) entry which is preliminary data.</text>
</comment>
<dbReference type="PANTHER" id="PTHR36153">
    <property type="entry name" value="INNER MEMBRANE PROTEIN-RELATED"/>
    <property type="match status" value="1"/>
</dbReference>
<dbReference type="InterPro" id="IPR053156">
    <property type="entry name" value="T6SS_TssM-like"/>
</dbReference>
<dbReference type="InterPro" id="IPR048677">
    <property type="entry name" value="TssM1_hel"/>
</dbReference>
<dbReference type="Pfam" id="PF14331">
    <property type="entry name" value="IcmF-related_N"/>
    <property type="match status" value="1"/>
</dbReference>
<proteinExistence type="predicted"/>
<dbReference type="CDD" id="cd00882">
    <property type="entry name" value="Ras_like_GTPase"/>
    <property type="match status" value="1"/>
</dbReference>
<feature type="domain" description="Type VI secretion system component TssM1 helical" evidence="5">
    <location>
        <begin position="953"/>
        <end position="1022"/>
    </location>
</feature>
<dbReference type="Pfam" id="PF21070">
    <property type="entry name" value="IcmF_helical"/>
    <property type="match status" value="1"/>
</dbReference>
<evidence type="ECO:0000259" key="2">
    <source>
        <dbReference type="Pfam" id="PF06744"/>
    </source>
</evidence>
<gene>
    <name evidence="6" type="ORF">GCM10007876_23270</name>
</gene>
<protein>
    <submittedName>
        <fullName evidence="6">Type VI secretion protein IcmF</fullName>
    </submittedName>
</protein>
<evidence type="ECO:0000259" key="3">
    <source>
        <dbReference type="Pfam" id="PF06761"/>
    </source>
</evidence>
<dbReference type="Gene3D" id="3.40.50.300">
    <property type="entry name" value="P-loop containing nucleotide triphosphate hydrolases"/>
    <property type="match status" value="1"/>
</dbReference>